<keyword evidence="2" id="KW-0699">rRNA-binding</keyword>
<comment type="similarity">
    <text evidence="1">Belongs to the bacterial ribosomal protein bL9 family.</text>
</comment>
<dbReference type="Gene3D" id="3.10.430.100">
    <property type="entry name" value="Ribosomal protein L9, C-terminal domain"/>
    <property type="match status" value="1"/>
</dbReference>
<name>A0A1F5NTG4_9BACT</name>
<protein>
    <recommendedName>
        <fullName evidence="6">Large ribosomal subunit protein bL9</fullName>
    </recommendedName>
    <alternativeName>
        <fullName evidence="7">50S ribosomal protein L9</fullName>
    </alternativeName>
</protein>
<sequence>MKVLLLKDITNLGKRLEVKEVNEGYARNFLFTKGLAVVADSPKARLALEDAKKSTRRSEKSTSIQKAFADKLENKVIELKRQTTESGTLYASINPQEIVEEVSKKLHIDLNPARIKINEPIKRMGAHKVRYGKGSLQTEFKVIVSALSSKSQNSNNK</sequence>
<reference evidence="10 11" key="1">
    <citation type="journal article" date="2016" name="Nat. Commun.">
        <title>Thousands of microbial genomes shed light on interconnected biogeochemical processes in an aquifer system.</title>
        <authorList>
            <person name="Anantharaman K."/>
            <person name="Brown C.T."/>
            <person name="Hug L.A."/>
            <person name="Sharon I."/>
            <person name="Castelle C.J."/>
            <person name="Probst A.J."/>
            <person name="Thomas B.C."/>
            <person name="Singh A."/>
            <person name="Wilkins M.J."/>
            <person name="Karaoz U."/>
            <person name="Brodie E.L."/>
            <person name="Williams K.H."/>
            <person name="Hubbard S.S."/>
            <person name="Banfield J.F."/>
        </authorList>
    </citation>
    <scope>NUCLEOTIDE SEQUENCE [LARGE SCALE GENOMIC DNA]</scope>
</reference>
<feature type="domain" description="Large ribosomal subunit protein bL9 C-terminal" evidence="9">
    <location>
        <begin position="66"/>
        <end position="131"/>
    </location>
</feature>
<evidence type="ECO:0000256" key="7">
    <source>
        <dbReference type="ARBA" id="ARBA00035456"/>
    </source>
</evidence>
<evidence type="ECO:0000256" key="1">
    <source>
        <dbReference type="ARBA" id="ARBA00010605"/>
    </source>
</evidence>
<dbReference type="InterPro" id="IPR020070">
    <property type="entry name" value="Ribosomal_bL9_N"/>
</dbReference>
<evidence type="ECO:0000256" key="5">
    <source>
        <dbReference type="ARBA" id="ARBA00023274"/>
    </source>
</evidence>
<keyword evidence="3" id="KW-0694">RNA-binding</keyword>
<accession>A0A1F5NTG4</accession>
<evidence type="ECO:0000256" key="6">
    <source>
        <dbReference type="ARBA" id="ARBA00035292"/>
    </source>
</evidence>
<dbReference type="Gene3D" id="3.40.5.10">
    <property type="entry name" value="Ribosomal protein L9, N-terminal domain"/>
    <property type="match status" value="1"/>
</dbReference>
<dbReference type="InterPro" id="IPR036791">
    <property type="entry name" value="Ribosomal_bL9_C_sf"/>
</dbReference>
<dbReference type="Proteomes" id="UP000177912">
    <property type="component" value="Unassembled WGS sequence"/>
</dbReference>
<dbReference type="InterPro" id="IPR020594">
    <property type="entry name" value="Ribosomal_bL9_bac/chp"/>
</dbReference>
<dbReference type="SUPFAM" id="SSF55653">
    <property type="entry name" value="Ribosomal protein L9 C-domain"/>
    <property type="match status" value="1"/>
</dbReference>
<keyword evidence="5" id="KW-0687">Ribonucleoprotein</keyword>
<dbReference type="InterPro" id="IPR000244">
    <property type="entry name" value="Ribosomal_bL9"/>
</dbReference>
<organism evidence="10 11">
    <name type="scientific">Candidatus Doudnabacteria bacterium RIFCSPHIGHO2_01_FULL_43_23</name>
    <dbReference type="NCBI Taxonomy" id="1817822"/>
    <lineage>
        <taxon>Bacteria</taxon>
        <taxon>Candidatus Doudnaibacteriota</taxon>
    </lineage>
</organism>
<dbReference type="NCBIfam" id="TIGR00158">
    <property type="entry name" value="L9"/>
    <property type="match status" value="1"/>
</dbReference>
<evidence type="ECO:0000259" key="8">
    <source>
        <dbReference type="Pfam" id="PF01281"/>
    </source>
</evidence>
<dbReference type="Pfam" id="PF03948">
    <property type="entry name" value="Ribosomal_L9_C"/>
    <property type="match status" value="1"/>
</dbReference>
<dbReference type="GO" id="GO:0005840">
    <property type="term" value="C:ribosome"/>
    <property type="evidence" value="ECO:0007669"/>
    <property type="project" value="UniProtKB-KW"/>
</dbReference>
<feature type="domain" description="Ribosomal protein L9" evidence="8">
    <location>
        <begin position="1"/>
        <end position="40"/>
    </location>
</feature>
<evidence type="ECO:0000256" key="4">
    <source>
        <dbReference type="ARBA" id="ARBA00022980"/>
    </source>
</evidence>
<dbReference type="Pfam" id="PF01281">
    <property type="entry name" value="Ribosomal_L9_N"/>
    <property type="match status" value="1"/>
</dbReference>
<dbReference type="InterPro" id="IPR020069">
    <property type="entry name" value="Ribosomal_bL9_C"/>
</dbReference>
<dbReference type="GO" id="GO:0019843">
    <property type="term" value="F:rRNA binding"/>
    <property type="evidence" value="ECO:0007669"/>
    <property type="project" value="UniProtKB-KW"/>
</dbReference>
<dbReference type="SUPFAM" id="SSF55658">
    <property type="entry name" value="L9 N-domain-like"/>
    <property type="match status" value="1"/>
</dbReference>
<dbReference type="AlphaFoldDB" id="A0A1F5NTG4"/>
<evidence type="ECO:0000313" key="11">
    <source>
        <dbReference type="Proteomes" id="UP000177912"/>
    </source>
</evidence>
<dbReference type="STRING" id="1817822.A2826_02960"/>
<dbReference type="InterPro" id="IPR036935">
    <property type="entry name" value="Ribosomal_bL9_N_sf"/>
</dbReference>
<keyword evidence="4 10" id="KW-0689">Ribosomal protein</keyword>
<dbReference type="GO" id="GO:0006412">
    <property type="term" value="P:translation"/>
    <property type="evidence" value="ECO:0007669"/>
    <property type="project" value="InterPro"/>
</dbReference>
<dbReference type="GO" id="GO:0003735">
    <property type="term" value="F:structural constituent of ribosome"/>
    <property type="evidence" value="ECO:0007669"/>
    <property type="project" value="InterPro"/>
</dbReference>
<comment type="caution">
    <text evidence="10">The sequence shown here is derived from an EMBL/GenBank/DDBJ whole genome shotgun (WGS) entry which is preliminary data.</text>
</comment>
<evidence type="ECO:0000256" key="2">
    <source>
        <dbReference type="ARBA" id="ARBA00022730"/>
    </source>
</evidence>
<proteinExistence type="inferred from homology"/>
<evidence type="ECO:0000313" key="10">
    <source>
        <dbReference type="EMBL" id="OGE80630.1"/>
    </source>
</evidence>
<dbReference type="GO" id="GO:1990904">
    <property type="term" value="C:ribonucleoprotein complex"/>
    <property type="evidence" value="ECO:0007669"/>
    <property type="project" value="UniProtKB-KW"/>
</dbReference>
<dbReference type="InterPro" id="IPR009027">
    <property type="entry name" value="Ribosomal_bL9/RNase_H1_N"/>
</dbReference>
<evidence type="ECO:0000259" key="9">
    <source>
        <dbReference type="Pfam" id="PF03948"/>
    </source>
</evidence>
<dbReference type="PANTHER" id="PTHR21368">
    <property type="entry name" value="50S RIBOSOMAL PROTEIN L9"/>
    <property type="match status" value="1"/>
</dbReference>
<dbReference type="EMBL" id="MFEI01000023">
    <property type="protein sequence ID" value="OGE80630.1"/>
    <property type="molecule type" value="Genomic_DNA"/>
</dbReference>
<evidence type="ECO:0000256" key="3">
    <source>
        <dbReference type="ARBA" id="ARBA00022884"/>
    </source>
</evidence>
<gene>
    <name evidence="10" type="ORF">A2826_02960</name>
</gene>